<dbReference type="Proteomes" id="UP001589611">
    <property type="component" value="Unassembled WGS sequence"/>
</dbReference>
<feature type="transmembrane region" description="Helical" evidence="1">
    <location>
        <begin position="12"/>
        <end position="32"/>
    </location>
</feature>
<comment type="caution">
    <text evidence="2">The sequence shown here is derived from an EMBL/GenBank/DDBJ whole genome shotgun (WGS) entry which is preliminary data.</text>
</comment>
<keyword evidence="1" id="KW-0812">Transmembrane</keyword>
<keyword evidence="3" id="KW-1185">Reference proteome</keyword>
<evidence type="ECO:0008006" key="4">
    <source>
        <dbReference type="Google" id="ProtNLM"/>
    </source>
</evidence>
<evidence type="ECO:0000313" key="3">
    <source>
        <dbReference type="Proteomes" id="UP001589611"/>
    </source>
</evidence>
<name>A0ABV5SW46_9MICO</name>
<accession>A0ABV5SW46</accession>
<organism evidence="2 3">
    <name type="scientific">Microbacterium terregens</name>
    <dbReference type="NCBI Taxonomy" id="69363"/>
    <lineage>
        <taxon>Bacteria</taxon>
        <taxon>Bacillati</taxon>
        <taxon>Actinomycetota</taxon>
        <taxon>Actinomycetes</taxon>
        <taxon>Micrococcales</taxon>
        <taxon>Microbacteriaceae</taxon>
        <taxon>Microbacterium</taxon>
    </lineage>
</organism>
<dbReference type="RefSeq" id="WP_344711241.1">
    <property type="nucleotide sequence ID" value="NZ_BAAAWH010000001.1"/>
</dbReference>
<keyword evidence="1" id="KW-0472">Membrane</keyword>
<protein>
    <recommendedName>
        <fullName evidence="4">DUF4439 domain-containing protein</fullName>
    </recommendedName>
</protein>
<gene>
    <name evidence="2" type="ORF">ACFFPJ_02060</name>
</gene>
<evidence type="ECO:0000313" key="2">
    <source>
        <dbReference type="EMBL" id="MFB9644577.1"/>
    </source>
</evidence>
<keyword evidence="1" id="KW-1133">Transmembrane helix</keyword>
<evidence type="ECO:0000256" key="1">
    <source>
        <dbReference type="SAM" id="Phobius"/>
    </source>
</evidence>
<proteinExistence type="predicted"/>
<reference evidence="2 3" key="1">
    <citation type="submission" date="2024-09" db="EMBL/GenBank/DDBJ databases">
        <authorList>
            <person name="Sun Q."/>
            <person name="Mori K."/>
        </authorList>
    </citation>
    <scope>NUCLEOTIDE SEQUENCE [LARGE SCALE GENOMIC DNA]</scope>
    <source>
        <strain evidence="2 3">JCM 1342</strain>
    </source>
</reference>
<sequence>MDPLWVLLSEGWWAVPATVTAAGAAALGAVGVRAQRKARVRRLELHAAQGDLRPARTALTRARAAVHAARAHVARVEADRRAGRATTADAAAARHGLRQAQREATAASAALTARRADVRAARVAVPTRRDGPEALPLARLMATHSAVTSAWMAYETDPALAIAYPSMSDVRAPLTATFLKEQRAAQWLRPSSADARISPADYSAYRDAVRRMSRAFDAAEHDAWRRAGDPRAEEPAGEWWVGLAQDLSDGASRTLAWSIEAMARVAAVASRPGRRDPRRPRS</sequence>
<dbReference type="EMBL" id="JBHMBE010000001">
    <property type="protein sequence ID" value="MFB9644577.1"/>
    <property type="molecule type" value="Genomic_DNA"/>
</dbReference>